<dbReference type="OrthoDB" id="9793162at2"/>
<keyword evidence="2" id="KW-0378">Hydrolase</keyword>
<dbReference type="PANTHER" id="PTHR12121">
    <property type="entry name" value="CARBON CATABOLITE REPRESSOR PROTEIN 4"/>
    <property type="match status" value="1"/>
</dbReference>
<evidence type="ECO:0000313" key="2">
    <source>
        <dbReference type="EMBL" id="STD84542.1"/>
    </source>
</evidence>
<organism evidence="2 3">
    <name type="scientific">Enterococcus gallinarum</name>
    <dbReference type="NCBI Taxonomy" id="1353"/>
    <lineage>
        <taxon>Bacteria</taxon>
        <taxon>Bacillati</taxon>
        <taxon>Bacillota</taxon>
        <taxon>Bacilli</taxon>
        <taxon>Lactobacillales</taxon>
        <taxon>Enterococcaceae</taxon>
        <taxon>Enterococcus</taxon>
    </lineage>
</organism>
<dbReference type="CDD" id="cd09083">
    <property type="entry name" value="EEP-1"/>
    <property type="match status" value="1"/>
</dbReference>
<feature type="domain" description="Endonuclease/exonuclease/phosphatase" evidence="1">
    <location>
        <begin position="4"/>
        <end position="243"/>
    </location>
</feature>
<proteinExistence type="predicted"/>
<dbReference type="PANTHER" id="PTHR12121:SF36">
    <property type="entry name" value="ENDONUCLEASE_EXONUCLEASE_PHOSPHATASE DOMAIN-CONTAINING PROTEIN"/>
    <property type="match status" value="1"/>
</dbReference>
<dbReference type="InterPro" id="IPR050410">
    <property type="entry name" value="CCR4/nocturin_mRNA_transcr"/>
</dbReference>
<dbReference type="Proteomes" id="UP000254807">
    <property type="component" value="Unassembled WGS sequence"/>
</dbReference>
<dbReference type="Pfam" id="PF03372">
    <property type="entry name" value="Exo_endo_phos"/>
    <property type="match status" value="1"/>
</dbReference>
<evidence type="ECO:0000313" key="3">
    <source>
        <dbReference type="Proteomes" id="UP000254807"/>
    </source>
</evidence>
<dbReference type="InterPro" id="IPR036691">
    <property type="entry name" value="Endo/exonu/phosph_ase_sf"/>
</dbReference>
<keyword evidence="3" id="KW-1185">Reference proteome</keyword>
<dbReference type="InterPro" id="IPR005135">
    <property type="entry name" value="Endo/exonuclease/phosphatase"/>
</dbReference>
<dbReference type="RefSeq" id="WP_060813247.1">
    <property type="nucleotide sequence ID" value="NZ_CAKODH010000008.1"/>
</dbReference>
<dbReference type="SUPFAM" id="SSF56219">
    <property type="entry name" value="DNase I-like"/>
    <property type="match status" value="1"/>
</dbReference>
<accession>A0A376H3N8</accession>
<evidence type="ECO:0000259" key="1">
    <source>
        <dbReference type="Pfam" id="PF03372"/>
    </source>
</evidence>
<dbReference type="GO" id="GO:0000175">
    <property type="term" value="F:3'-5'-RNA exonuclease activity"/>
    <property type="evidence" value="ECO:0007669"/>
    <property type="project" value="TreeGrafter"/>
</dbReference>
<dbReference type="EMBL" id="UFYW01000001">
    <property type="protein sequence ID" value="STD84542.1"/>
    <property type="molecule type" value="Genomic_DNA"/>
</dbReference>
<name>A0A376H3N8_ENTGA</name>
<protein>
    <submittedName>
        <fullName evidence="2">Metal-dependent hydrolase</fullName>
    </submittedName>
</protein>
<gene>
    <name evidence="2" type="ORF">NCTC12360_03083</name>
</gene>
<reference evidence="2 3" key="1">
    <citation type="submission" date="2018-06" db="EMBL/GenBank/DDBJ databases">
        <authorList>
            <consortium name="Pathogen Informatics"/>
            <person name="Doyle S."/>
        </authorList>
    </citation>
    <scope>NUCLEOTIDE SEQUENCE [LARGE SCALE GENOMIC DNA]</scope>
    <source>
        <strain evidence="2 3">NCTC12360</strain>
    </source>
</reference>
<dbReference type="Gene3D" id="3.60.10.10">
    <property type="entry name" value="Endonuclease/exonuclease/phosphatase"/>
    <property type="match status" value="1"/>
</dbReference>
<dbReference type="AlphaFoldDB" id="A0A376H3N8"/>
<sequence>MKVATYNLRVDTDYDKEWQWSYRADKVLALIDYHDWDILCVQEVRPTQVADLTRLTDYESVTAERDGDGTGEGIGIYYKKTMFSKVDSGSFWLSLTPDVPSIHPEAEYLRLCLWTVLRDRKGHDFLVIDTHLDNISEIARFEGMKVILERLADKIATLPVLLMGDLNAEAVERVHESLQTIFVNAKEQNEKGHYGPRGSYQNFDYQLPWNQLEEIDYIYTKGFRIIKTGCLTDSCDGRFPSDHFPLEADLRFDER</sequence>